<keyword evidence="4 7" id="KW-1133">Transmembrane helix</keyword>
<evidence type="ECO:0000256" key="1">
    <source>
        <dbReference type="ARBA" id="ARBA00004141"/>
    </source>
</evidence>
<keyword evidence="3 7" id="KW-0812">Transmembrane</keyword>
<feature type="transmembrane region" description="Helical" evidence="7">
    <location>
        <begin position="464"/>
        <end position="486"/>
    </location>
</feature>
<evidence type="ECO:0000313" key="9">
    <source>
        <dbReference type="Proteomes" id="UP000675409"/>
    </source>
</evidence>
<keyword evidence="5 7" id="KW-0472">Membrane</keyword>
<evidence type="ECO:0000256" key="4">
    <source>
        <dbReference type="ARBA" id="ARBA00022989"/>
    </source>
</evidence>
<feature type="transmembrane region" description="Helical" evidence="7">
    <location>
        <begin position="567"/>
        <end position="586"/>
    </location>
</feature>
<dbReference type="EMBL" id="JABBYC010000039">
    <property type="protein sequence ID" value="MBL0887945.1"/>
    <property type="molecule type" value="Genomic_DNA"/>
</dbReference>
<feature type="transmembrane region" description="Helical" evidence="7">
    <location>
        <begin position="334"/>
        <end position="359"/>
    </location>
</feature>
<feature type="transmembrane region" description="Helical" evidence="7">
    <location>
        <begin position="439"/>
        <end position="457"/>
    </location>
</feature>
<evidence type="ECO:0000256" key="2">
    <source>
        <dbReference type="ARBA" id="ARBA00008432"/>
    </source>
</evidence>
<dbReference type="Pfam" id="PF07690">
    <property type="entry name" value="MFS_1"/>
    <property type="match status" value="1"/>
</dbReference>
<organism evidence="8 9">
    <name type="scientific">Myceligenerans indicum</name>
    <dbReference type="NCBI Taxonomy" id="2593663"/>
    <lineage>
        <taxon>Bacteria</taxon>
        <taxon>Bacillati</taxon>
        <taxon>Actinomycetota</taxon>
        <taxon>Actinomycetes</taxon>
        <taxon>Micrococcales</taxon>
        <taxon>Promicromonosporaceae</taxon>
        <taxon>Myceligenerans</taxon>
    </lineage>
</organism>
<evidence type="ECO:0000256" key="5">
    <source>
        <dbReference type="ARBA" id="ARBA00023136"/>
    </source>
</evidence>
<feature type="region of interest" description="Disordered" evidence="6">
    <location>
        <begin position="25"/>
        <end position="44"/>
    </location>
</feature>
<comment type="similarity">
    <text evidence="2">Belongs to the major facilitator superfamily. Nitrate/nitrite porter (TC 2.A.1.8) family.</text>
</comment>
<dbReference type="InterPro" id="IPR044772">
    <property type="entry name" value="NO3_transporter"/>
</dbReference>
<feature type="transmembrane region" description="Helical" evidence="7">
    <location>
        <begin position="239"/>
        <end position="257"/>
    </location>
</feature>
<feature type="transmembrane region" description="Helical" evidence="7">
    <location>
        <begin position="365"/>
        <end position="384"/>
    </location>
</feature>
<sequence>MSTLVVRCSPGVAVVSPPAVVVCESEPAGPRTRPRRSIPASTAPEARIRACADERPLSQPPVGACAFFLTVASPPHDGHGNTAFLLSSHPVRRRAGAGNIVPGCPTSSGTHPPGRHPVSAPTAREDNPTAVADAATATDVVRDGAATISDAAPAHAIEAARAAGISAAAERKHHRTGRWIQHWDPEDSTFWNDGGSRIARRNLLISIFAELLGFCVWALWSIVVPQLPAAGFDLTTDQMFWLIGVPALVGSTLRIPYTFAVPIFGGRNWTMVSAGLLLIPCTALALAVQNPDLPFGVLLGAAALAGFGGGNFASSMANISFFYPEKGKGAALGWNAAGGNVGTAVVQFVVPLVIVGGAGLALERASLVFVPFVLLAVVLAWRFMDNLSTAKADPRSFAVAAKLGHTWIISFIYIGTFGSFIGFAGAFPTLMHSQFPEMSLSLAFMGALVGSATRPLGGILADRLGGVSITLVSFVVMALGTVGAIYSLGVHSFAMFFASFMLLFVATGVGNGSVYRMIPAVFRVSGSTARAAAGCIGIAGAAGAFGGFLIPRGFAISTNATGSLVPAFWVFIGMYAVMAVICWIFYGRGEMRAARV</sequence>
<dbReference type="Proteomes" id="UP000675409">
    <property type="component" value="Unassembled WGS sequence"/>
</dbReference>
<dbReference type="InterPro" id="IPR036259">
    <property type="entry name" value="MFS_trans_sf"/>
</dbReference>
<protein>
    <submittedName>
        <fullName evidence="8">MFS transporter</fullName>
    </submittedName>
</protein>
<accession>A0ABS1LNZ6</accession>
<evidence type="ECO:0000256" key="7">
    <source>
        <dbReference type="SAM" id="Phobius"/>
    </source>
</evidence>
<feature type="transmembrane region" description="Helical" evidence="7">
    <location>
        <begin position="405"/>
        <end position="427"/>
    </location>
</feature>
<proteinExistence type="inferred from homology"/>
<dbReference type="PANTHER" id="PTHR23515">
    <property type="entry name" value="HIGH-AFFINITY NITRATE TRANSPORTER 2.3"/>
    <property type="match status" value="1"/>
</dbReference>
<evidence type="ECO:0000256" key="3">
    <source>
        <dbReference type="ARBA" id="ARBA00022692"/>
    </source>
</evidence>
<keyword evidence="9" id="KW-1185">Reference proteome</keyword>
<reference evidence="8 9" key="1">
    <citation type="journal article" date="2021" name="Arch. Microbiol.">
        <title>Myceligenerans indicum sp. nov., an actinobacterium isolated from mangrove sediment of Sundarbans, India.</title>
        <authorList>
            <person name="Asha K."/>
            <person name="Bhadury P."/>
        </authorList>
    </citation>
    <scope>NUCLEOTIDE SEQUENCE [LARGE SCALE GENOMIC DNA]</scope>
    <source>
        <strain evidence="8 9">I2</strain>
    </source>
</reference>
<comment type="subcellular location">
    <subcellularLocation>
        <location evidence="1">Membrane</location>
        <topology evidence="1">Multi-pass membrane protein</topology>
    </subcellularLocation>
</comment>
<dbReference type="CDD" id="cd17341">
    <property type="entry name" value="MFS_NRT2_like"/>
    <property type="match status" value="1"/>
</dbReference>
<feature type="transmembrane region" description="Helical" evidence="7">
    <location>
        <begin position="293"/>
        <end position="313"/>
    </location>
</feature>
<feature type="transmembrane region" description="Helical" evidence="7">
    <location>
        <begin position="531"/>
        <end position="555"/>
    </location>
</feature>
<dbReference type="InterPro" id="IPR011701">
    <property type="entry name" value="MFS"/>
</dbReference>
<feature type="transmembrane region" description="Helical" evidence="7">
    <location>
        <begin position="492"/>
        <end position="510"/>
    </location>
</feature>
<gene>
    <name evidence="8" type="ORF">HGK34_16930</name>
</gene>
<comment type="caution">
    <text evidence="8">The sequence shown here is derived from an EMBL/GenBank/DDBJ whole genome shotgun (WGS) entry which is preliminary data.</text>
</comment>
<feature type="transmembrane region" description="Helical" evidence="7">
    <location>
        <begin position="203"/>
        <end position="227"/>
    </location>
</feature>
<feature type="region of interest" description="Disordered" evidence="6">
    <location>
        <begin position="103"/>
        <end position="128"/>
    </location>
</feature>
<feature type="transmembrane region" description="Helical" evidence="7">
    <location>
        <begin position="269"/>
        <end position="287"/>
    </location>
</feature>
<evidence type="ECO:0000256" key="6">
    <source>
        <dbReference type="SAM" id="MobiDB-lite"/>
    </source>
</evidence>
<evidence type="ECO:0000313" key="8">
    <source>
        <dbReference type="EMBL" id="MBL0887945.1"/>
    </source>
</evidence>
<dbReference type="Gene3D" id="1.20.1250.20">
    <property type="entry name" value="MFS general substrate transporter like domains"/>
    <property type="match status" value="1"/>
</dbReference>
<name>A0ABS1LNZ6_9MICO</name>
<dbReference type="SUPFAM" id="SSF103473">
    <property type="entry name" value="MFS general substrate transporter"/>
    <property type="match status" value="1"/>
</dbReference>